<dbReference type="Proteomes" id="UP000296706">
    <property type="component" value="Chromosome"/>
</dbReference>
<evidence type="ECO:0000313" key="2">
    <source>
        <dbReference type="EMBL" id="QCC50918.1"/>
    </source>
</evidence>
<proteinExistence type="predicted"/>
<dbReference type="AlphaFoldDB" id="A0A4D6HCN7"/>
<reference evidence="2 3" key="1">
    <citation type="journal article" date="2019" name="Nat. Commun.">
        <title>A new type of DNA phosphorothioation-based antiviral system in archaea.</title>
        <authorList>
            <person name="Xiong L."/>
            <person name="Liu S."/>
            <person name="Chen S."/>
            <person name="Xiao Y."/>
            <person name="Zhu B."/>
            <person name="Gao Y."/>
            <person name="Zhang Y."/>
            <person name="Chen B."/>
            <person name="Luo J."/>
            <person name="Deng Z."/>
            <person name="Chen X."/>
            <person name="Wang L."/>
            <person name="Chen S."/>
        </authorList>
    </citation>
    <scope>NUCLEOTIDE SEQUENCE [LARGE SCALE GENOMIC DNA]</scope>
    <source>
        <strain evidence="2 3">CBA1105</strain>
    </source>
</reference>
<accession>A0A4D6HCN7</accession>
<sequence>MQLMPFETWVESLQDDLRAAATESRSERPPSRSLTWVAADSETEDDADDHGIDAEPRGADDETVAAAVAAREGGGRAAHAADRRSGQRSTAADGADDEAVAQAIARVDRR</sequence>
<evidence type="ECO:0000313" key="3">
    <source>
        <dbReference type="Proteomes" id="UP000296706"/>
    </source>
</evidence>
<keyword evidence="3" id="KW-1185">Reference proteome</keyword>
<feature type="region of interest" description="Disordered" evidence="1">
    <location>
        <begin position="20"/>
        <end position="98"/>
    </location>
</feature>
<name>A0A4D6HCN7_9EURY</name>
<evidence type="ECO:0000256" key="1">
    <source>
        <dbReference type="SAM" id="MobiDB-lite"/>
    </source>
</evidence>
<protein>
    <submittedName>
        <fullName evidence="2">Uncharacterized protein</fullName>
    </submittedName>
</protein>
<dbReference type="EMBL" id="CP031310">
    <property type="protein sequence ID" value="QCC50918.1"/>
    <property type="molecule type" value="Genomic_DNA"/>
</dbReference>
<organism evidence="2 3">
    <name type="scientific">Halapricum salinum</name>
    <dbReference type="NCBI Taxonomy" id="1457250"/>
    <lineage>
        <taxon>Archaea</taxon>
        <taxon>Methanobacteriati</taxon>
        <taxon>Methanobacteriota</taxon>
        <taxon>Stenosarchaea group</taxon>
        <taxon>Halobacteria</taxon>
        <taxon>Halobacteriales</taxon>
        <taxon>Haloarculaceae</taxon>
        <taxon>Halapricum</taxon>
    </lineage>
</organism>
<dbReference type="KEGG" id="hsn:DV733_06515"/>
<gene>
    <name evidence="2" type="ORF">DV733_06515</name>
</gene>
<feature type="compositionally biased region" description="Basic and acidic residues" evidence="1">
    <location>
        <begin position="49"/>
        <end position="60"/>
    </location>
</feature>